<evidence type="ECO:0000313" key="2">
    <source>
        <dbReference type="Proteomes" id="UP001234297"/>
    </source>
</evidence>
<dbReference type="Proteomes" id="UP001234297">
    <property type="component" value="Chromosome 7"/>
</dbReference>
<gene>
    <name evidence="1" type="ORF">MRB53_024978</name>
</gene>
<accession>A0ACC2LEF9</accession>
<organism evidence="1 2">
    <name type="scientific">Persea americana</name>
    <name type="common">Avocado</name>
    <dbReference type="NCBI Taxonomy" id="3435"/>
    <lineage>
        <taxon>Eukaryota</taxon>
        <taxon>Viridiplantae</taxon>
        <taxon>Streptophyta</taxon>
        <taxon>Embryophyta</taxon>
        <taxon>Tracheophyta</taxon>
        <taxon>Spermatophyta</taxon>
        <taxon>Magnoliopsida</taxon>
        <taxon>Magnoliidae</taxon>
        <taxon>Laurales</taxon>
        <taxon>Lauraceae</taxon>
        <taxon>Persea</taxon>
    </lineage>
</organism>
<proteinExistence type="predicted"/>
<sequence length="1355" mass="151965">MDIDLTPREARKSYGGDGGIYYSWSSSDLPMLGQAKIGAAKLALQKGGLALPSYSDSAKVAYVLQGSGRAGIVLPEATKEKVVAIKKGDAIALPFGVVTWWYNNNDTELVILFLGDTSTAHRVGEFTNFQLTGSSGIFTGFTTEFVGRAWDLHDEDVERLVKGQGSNAIVKLKDGADMPEPVKADREGMVLNCEEAPLDVDIKNGGRVVVLTSKNLPLVGEVGLGADLVRIDGHSMCSPGFSSDSAYQVTYIVRGSGRVQVVGMDGRRALEIQVKPGNLFIVPRFFVVSKIADADGMEWFSIITTPNPVFSHLAGKTSVWKAISPQVLQASFNVNPDLEKLFRDGAKIPVLRTHLLSLKSFEMDRLQQKRSSNHGRTEAARGEGNKHSRRRVDSSFHSSIPTEKNSFVFELKQSSSNQVNETVTPMKLLLAEEMSKEVEYRRRSPSVIAKLMGLDALPTQQPVHRQQKKVSNSRSQRTESVRFQEQCPSHYSFQKNSTEKHQFKDVFEVMESSNAAKHSSQLVLQGMETSKPTDTKMDFIRKKFMDAKRLSTDENLRQSKEFHDALEALNSNKDLLLRFLQEPDSLFNKHLHNLNVVPTSPQPSHIRVSNPTRVSKYKTRDVFCESQGKRGGRVQMNKDPRDSLQKHEKGRVSHNRHTVYLDDGSLKSPYDRKTETCLLPTRIVVLKPTLWKQQNMERTAVSPKSLASSHSRHQELRSRNWESVSESRDRMKLVKNVELSRSKQSREIARDITRKMRQSARSGARNVSASVLKGYAGDESSCSMSGKDSMNDSEASMSSPTSRNFYGSNKMFSPSSSFSSKSSVNREARKHLSERLKTTHTCRVGGMIDSGPSTLGEMLALSDKETELRTMNTLTGQFCSGHQSTRREAVERWDFPLGISSKDGWKGGSPRNLTRSRSLPASSTLERRPKISIKHGIHSKDDSFMMKENINLGPERALAEDFFNKKEKTSPKNIRFSNKRARTSIHERLQNNLTIQEIHASPEELRKLEDTDKSQQWNIVPESSASGISETRQLTDVIAVSESEDVTFPSKFQEKQPIEPMDCITLVKHYSTSDQTDLIIEETPCNVPLAVSHCHVTEPDSPQSSKEPEQPSPVSVLEPPFEEVSHSDCFESVTADLQGLRMQLKLLKLESTETFADGSESTITSDDDFGDGYSGLVEKEGNSSGFFREENKSYSYLVDVLSESGFHGVECDWLNERLHSSEFPLSQGVFENLEKKYGRQMAWPRPERRLLFDQINSRLVEILGPYLDLHPWVTLKGSRAGVAWDHDSLLEVLWQFLAKCDKEGNGDMEEMFLGWAGRHLEMGDEVDGIGREMERVLINELIEDFVQELSFNGEM</sequence>
<protein>
    <submittedName>
        <fullName evidence="1">Uncharacterized protein</fullName>
    </submittedName>
</protein>
<evidence type="ECO:0000313" key="1">
    <source>
        <dbReference type="EMBL" id="KAJ8631655.1"/>
    </source>
</evidence>
<name>A0ACC2LEF9_PERAE</name>
<keyword evidence="2" id="KW-1185">Reference proteome</keyword>
<dbReference type="EMBL" id="CM056815">
    <property type="protein sequence ID" value="KAJ8631655.1"/>
    <property type="molecule type" value="Genomic_DNA"/>
</dbReference>
<reference evidence="1 2" key="1">
    <citation type="journal article" date="2022" name="Hortic Res">
        <title>A haplotype resolved chromosomal level avocado genome allows analysis of novel avocado genes.</title>
        <authorList>
            <person name="Nath O."/>
            <person name="Fletcher S.J."/>
            <person name="Hayward A."/>
            <person name="Shaw L.M."/>
            <person name="Masouleh A.K."/>
            <person name="Furtado A."/>
            <person name="Henry R.J."/>
            <person name="Mitter N."/>
        </authorList>
    </citation>
    <scope>NUCLEOTIDE SEQUENCE [LARGE SCALE GENOMIC DNA]</scope>
    <source>
        <strain evidence="2">cv. Hass</strain>
    </source>
</reference>
<comment type="caution">
    <text evidence="1">The sequence shown here is derived from an EMBL/GenBank/DDBJ whole genome shotgun (WGS) entry which is preliminary data.</text>
</comment>